<proteinExistence type="predicted"/>
<feature type="signal peptide" evidence="1">
    <location>
        <begin position="1"/>
        <end position="21"/>
    </location>
</feature>
<dbReference type="RefSeq" id="XP_018134845.1">
    <property type="nucleotide sequence ID" value="XM_018270399.1"/>
</dbReference>
<dbReference type="AlphaFoldDB" id="A0A2P2SW95"/>
<reference evidence="2 3" key="1">
    <citation type="submission" date="2016-03" db="EMBL/GenBank/DDBJ databases">
        <title>Comparative genomics of Pseudogymnoascus destructans, the fungus causing white-nose syndrome of bats.</title>
        <authorList>
            <person name="Palmer J.M."/>
            <person name="Drees K.P."/>
            <person name="Foster J.T."/>
            <person name="Lindner D.L."/>
        </authorList>
    </citation>
    <scope>NUCLEOTIDE SEQUENCE [LARGE SCALE GENOMIC DNA]</scope>
    <source>
        <strain evidence="2 3">UAMH 10579</strain>
    </source>
</reference>
<dbReference type="GeneID" id="28834257"/>
<keyword evidence="1" id="KW-0732">Signal</keyword>
<feature type="chain" id="PRO_5015109587" description="AA1-like domain-containing protein" evidence="1">
    <location>
        <begin position="22"/>
        <end position="187"/>
    </location>
</feature>
<dbReference type="EMBL" id="KV460207">
    <property type="protein sequence ID" value="OBU01113.1"/>
    <property type="molecule type" value="Genomic_DNA"/>
</dbReference>
<dbReference type="OrthoDB" id="5395704at2759"/>
<sequence length="187" mass="20141">MHFPTTTTLLAAAALAPLAAAVPATPPIWAPRLNAVAVHKSGGFKDMILTEIRTNTLRTSNGTDDNRQISFHLADANFNTTTTCTKTWYETYNTSTTRPGSYMACKANAGVKESYRWFFDSYTSLGEFGLQLAHAYSDPVNYPPPWDVVGLFATVNITLGCAEGKGGKECALKEGESVRAPINGAVN</sequence>
<gene>
    <name evidence="2" type="ORF">VE01_00871</name>
</gene>
<reference evidence="3" key="2">
    <citation type="journal article" date="2018" name="Nat. Commun.">
        <title>Extreme sensitivity to ultraviolet light in the fungal pathogen causing white-nose syndrome of bats.</title>
        <authorList>
            <person name="Palmer J.M."/>
            <person name="Drees K.P."/>
            <person name="Foster J.T."/>
            <person name="Lindner D.L."/>
        </authorList>
    </citation>
    <scope>NUCLEOTIDE SEQUENCE [LARGE SCALE GENOMIC DNA]</scope>
    <source>
        <strain evidence="3">UAMH 10579</strain>
    </source>
</reference>
<organism evidence="2 3">
    <name type="scientific">Pseudogymnoascus verrucosus</name>
    <dbReference type="NCBI Taxonomy" id="342668"/>
    <lineage>
        <taxon>Eukaryota</taxon>
        <taxon>Fungi</taxon>
        <taxon>Dikarya</taxon>
        <taxon>Ascomycota</taxon>
        <taxon>Pezizomycotina</taxon>
        <taxon>Leotiomycetes</taxon>
        <taxon>Thelebolales</taxon>
        <taxon>Thelebolaceae</taxon>
        <taxon>Pseudogymnoascus</taxon>
    </lineage>
</organism>
<keyword evidence="3" id="KW-1185">Reference proteome</keyword>
<dbReference type="Proteomes" id="UP000091956">
    <property type="component" value="Unassembled WGS sequence"/>
</dbReference>
<name>A0A2P2SW95_9PEZI</name>
<evidence type="ECO:0000313" key="3">
    <source>
        <dbReference type="Proteomes" id="UP000091956"/>
    </source>
</evidence>
<protein>
    <recommendedName>
        <fullName evidence="4">AA1-like domain-containing protein</fullName>
    </recommendedName>
</protein>
<accession>A0A2P2SW95</accession>
<evidence type="ECO:0000313" key="2">
    <source>
        <dbReference type="EMBL" id="OBU01113.1"/>
    </source>
</evidence>
<evidence type="ECO:0000256" key="1">
    <source>
        <dbReference type="SAM" id="SignalP"/>
    </source>
</evidence>
<evidence type="ECO:0008006" key="4">
    <source>
        <dbReference type="Google" id="ProtNLM"/>
    </source>
</evidence>